<name>A0A1M7ZKI6_9BACT</name>
<protein>
    <recommendedName>
        <fullName evidence="3">Glycosyl transferases group 1</fullName>
    </recommendedName>
</protein>
<evidence type="ECO:0000313" key="1">
    <source>
        <dbReference type="EMBL" id="SHO65387.1"/>
    </source>
</evidence>
<evidence type="ECO:0008006" key="3">
    <source>
        <dbReference type="Google" id="ProtNLM"/>
    </source>
</evidence>
<dbReference type="Proteomes" id="UP000184609">
    <property type="component" value="Unassembled WGS sequence"/>
</dbReference>
<dbReference type="AlphaFoldDB" id="A0A1M7ZKI6"/>
<keyword evidence="2" id="KW-1185">Reference proteome</keyword>
<accession>A0A1M7ZKI6</accession>
<organism evidence="1 2">
    <name type="scientific">Algoriphagus zhangzhouensis</name>
    <dbReference type="NCBI Taxonomy" id="1073327"/>
    <lineage>
        <taxon>Bacteria</taxon>
        <taxon>Pseudomonadati</taxon>
        <taxon>Bacteroidota</taxon>
        <taxon>Cytophagia</taxon>
        <taxon>Cytophagales</taxon>
        <taxon>Cyclobacteriaceae</taxon>
        <taxon>Algoriphagus</taxon>
    </lineage>
</organism>
<dbReference type="RefSeq" id="WP_073573647.1">
    <property type="nucleotide sequence ID" value="NZ_FRXN01000008.1"/>
</dbReference>
<reference evidence="2" key="1">
    <citation type="submission" date="2016-12" db="EMBL/GenBank/DDBJ databases">
        <authorList>
            <person name="Varghese N."/>
            <person name="Submissions S."/>
        </authorList>
    </citation>
    <scope>NUCLEOTIDE SEQUENCE [LARGE SCALE GENOMIC DNA]</scope>
    <source>
        <strain evidence="2">DSM 25035</strain>
    </source>
</reference>
<gene>
    <name evidence="1" type="ORF">SAMN04488108_4048</name>
</gene>
<evidence type="ECO:0000313" key="2">
    <source>
        <dbReference type="Proteomes" id="UP000184609"/>
    </source>
</evidence>
<sequence length="342" mass="39624">MKIFWLLCGNQKVPSSRIHGINVHLQLVRLGYPSFLVHVPFFYTEDIIWNSLFVSFFIDSLVAGDIVIFQKLSGPKTLALVDGVKNVNAKTIFIDCDLPVKSSMAKCIDQIICPSQSLADYYINLGHKNVKIIFDAVEVFKKPVPLKFVSKKIIWFGKSGLGKWELISQIKNFVFPQIAPNWIVFTLSNHENSDYDWDVETFDQIISKHDLCIIPIDKSESNLVKSANRCTQSMALGVPVLTNFLESYSRIIVNFQNGLMSDDFNEWKDFLIKCEDPRFLNDLKMKAYEDSLNFSIEYIIKDWINLLGLCDKKKIKFRKIKDIFLYSFLYQKLACSRIFYER</sequence>
<dbReference type="OrthoDB" id="7054482at2"/>
<dbReference type="EMBL" id="FRXN01000008">
    <property type="protein sequence ID" value="SHO65387.1"/>
    <property type="molecule type" value="Genomic_DNA"/>
</dbReference>
<dbReference type="STRING" id="1073327.SAMN04488108_4048"/>
<dbReference type="SUPFAM" id="SSF53756">
    <property type="entry name" value="UDP-Glycosyltransferase/glycogen phosphorylase"/>
    <property type="match status" value="1"/>
</dbReference>
<proteinExistence type="predicted"/>